<evidence type="ECO:0000313" key="3">
    <source>
        <dbReference type="Proteomes" id="UP000011568"/>
    </source>
</evidence>
<protein>
    <submittedName>
        <fullName evidence="2">Uncharacterized protein</fullName>
    </submittedName>
</protein>
<evidence type="ECO:0000313" key="2">
    <source>
        <dbReference type="EMBL" id="EMA43465.1"/>
    </source>
</evidence>
<sequence length="90" mass="9959">MPLVHQIDRRRDDERPDTSIGDGLDAEKRLPAPSWKDNAATSVMTAPCIECCLLVLAWLDLECGIECKLWIGSGDILDRGSRRLDGPLVV</sequence>
<dbReference type="AlphaFoldDB" id="M0MGC6"/>
<feature type="region of interest" description="Disordered" evidence="1">
    <location>
        <begin position="1"/>
        <end position="29"/>
    </location>
</feature>
<feature type="compositionally biased region" description="Basic and acidic residues" evidence="1">
    <location>
        <begin position="1"/>
        <end position="17"/>
    </location>
</feature>
<keyword evidence="3" id="KW-1185">Reference proteome</keyword>
<gene>
    <name evidence="2" type="ORF">C448_09757</name>
</gene>
<reference evidence="2 3" key="1">
    <citation type="journal article" date="2014" name="PLoS Genet.">
        <title>Phylogenetically driven sequencing of extremely halophilic archaea reveals strategies for static and dynamic osmo-response.</title>
        <authorList>
            <person name="Becker E.A."/>
            <person name="Seitzer P.M."/>
            <person name="Tritt A."/>
            <person name="Larsen D."/>
            <person name="Krusor M."/>
            <person name="Yao A.I."/>
            <person name="Wu D."/>
            <person name="Madern D."/>
            <person name="Eisen J.A."/>
            <person name="Darling A.E."/>
            <person name="Facciotti M.T."/>
        </authorList>
    </citation>
    <scope>NUCLEOTIDE SEQUENCE [LARGE SCALE GENOMIC DNA]</scope>
    <source>
        <strain evidence="2 3">DSM 1307</strain>
    </source>
</reference>
<dbReference type="STRING" id="931277.C448_09757"/>
<comment type="caution">
    <text evidence="2">The sequence shown here is derived from an EMBL/GenBank/DDBJ whole genome shotgun (WGS) entry which is preliminary data.</text>
</comment>
<organism evidence="2 3">
    <name type="scientific">Halococcus morrhuae DSM 1307</name>
    <dbReference type="NCBI Taxonomy" id="931277"/>
    <lineage>
        <taxon>Archaea</taxon>
        <taxon>Methanobacteriati</taxon>
        <taxon>Methanobacteriota</taxon>
        <taxon>Stenosarchaea group</taxon>
        <taxon>Halobacteria</taxon>
        <taxon>Halobacteriales</taxon>
        <taxon>Halococcaceae</taxon>
        <taxon>Halococcus</taxon>
    </lineage>
</organism>
<evidence type="ECO:0000256" key="1">
    <source>
        <dbReference type="SAM" id="MobiDB-lite"/>
    </source>
</evidence>
<dbReference type="Proteomes" id="UP000011568">
    <property type="component" value="Unassembled WGS sequence"/>
</dbReference>
<dbReference type="EMBL" id="AOMC01000120">
    <property type="protein sequence ID" value="EMA43465.1"/>
    <property type="molecule type" value="Genomic_DNA"/>
</dbReference>
<proteinExistence type="predicted"/>
<name>M0MGC6_HALMO</name>
<accession>M0MGC6</accession>